<evidence type="ECO:0000313" key="1">
    <source>
        <dbReference type="EMBL" id="OMO70879.1"/>
    </source>
</evidence>
<protein>
    <submittedName>
        <fullName evidence="1">Uncharacterized protein</fullName>
    </submittedName>
</protein>
<proteinExistence type="predicted"/>
<organism evidence="1 2">
    <name type="scientific">Corchorus capsularis</name>
    <name type="common">Jute</name>
    <dbReference type="NCBI Taxonomy" id="210143"/>
    <lineage>
        <taxon>Eukaryota</taxon>
        <taxon>Viridiplantae</taxon>
        <taxon>Streptophyta</taxon>
        <taxon>Embryophyta</taxon>
        <taxon>Tracheophyta</taxon>
        <taxon>Spermatophyta</taxon>
        <taxon>Magnoliopsida</taxon>
        <taxon>eudicotyledons</taxon>
        <taxon>Gunneridae</taxon>
        <taxon>Pentapetalae</taxon>
        <taxon>rosids</taxon>
        <taxon>malvids</taxon>
        <taxon>Malvales</taxon>
        <taxon>Malvaceae</taxon>
        <taxon>Grewioideae</taxon>
        <taxon>Apeibeae</taxon>
        <taxon>Corchorus</taxon>
    </lineage>
</organism>
<dbReference type="Proteomes" id="UP000188268">
    <property type="component" value="Unassembled WGS sequence"/>
</dbReference>
<sequence length="36" mass="3630">MVAPGTGGAAYISRDSFESNPQGYFAGLHGSGQGNK</sequence>
<name>A0A1R3HKG1_COCAP</name>
<dbReference type="AlphaFoldDB" id="A0A1R3HKG1"/>
<reference evidence="1 2" key="1">
    <citation type="submission" date="2013-09" db="EMBL/GenBank/DDBJ databases">
        <title>Corchorus capsularis genome sequencing.</title>
        <authorList>
            <person name="Alam M."/>
            <person name="Haque M.S."/>
            <person name="Islam M.S."/>
            <person name="Emdad E.M."/>
            <person name="Islam M.M."/>
            <person name="Ahmed B."/>
            <person name="Halim A."/>
            <person name="Hossen Q.M.M."/>
            <person name="Hossain M.Z."/>
            <person name="Ahmed R."/>
            <person name="Khan M.M."/>
            <person name="Islam R."/>
            <person name="Rashid M.M."/>
            <person name="Khan S.A."/>
            <person name="Rahman M.S."/>
            <person name="Alam M."/>
        </authorList>
    </citation>
    <scope>NUCLEOTIDE SEQUENCE [LARGE SCALE GENOMIC DNA]</scope>
    <source>
        <strain evidence="2">cv. CVL-1</strain>
        <tissue evidence="1">Whole seedling</tissue>
    </source>
</reference>
<dbReference type="EMBL" id="AWWV01011756">
    <property type="protein sequence ID" value="OMO70879.1"/>
    <property type="molecule type" value="Genomic_DNA"/>
</dbReference>
<dbReference type="STRING" id="210143.A0A1R3HKG1"/>
<dbReference type="OrthoDB" id="1730856at2759"/>
<gene>
    <name evidence="1" type="ORF">CCACVL1_18602</name>
</gene>
<keyword evidence="2" id="KW-1185">Reference proteome</keyword>
<evidence type="ECO:0000313" key="2">
    <source>
        <dbReference type="Proteomes" id="UP000188268"/>
    </source>
</evidence>
<dbReference type="Gramene" id="OMO70879">
    <property type="protein sequence ID" value="OMO70879"/>
    <property type="gene ID" value="CCACVL1_18602"/>
</dbReference>
<accession>A0A1R3HKG1</accession>
<comment type="caution">
    <text evidence="1">The sequence shown here is derived from an EMBL/GenBank/DDBJ whole genome shotgun (WGS) entry which is preliminary data.</text>
</comment>